<evidence type="ECO:0000313" key="2">
    <source>
        <dbReference type="Proteomes" id="UP000552683"/>
    </source>
</evidence>
<protein>
    <submittedName>
        <fullName evidence="1">Uncharacterized protein</fullName>
    </submittedName>
</protein>
<accession>A0A842J617</accession>
<dbReference type="RefSeq" id="WP_185898683.1">
    <property type="nucleotide sequence ID" value="NZ_JACLZK010000002.1"/>
</dbReference>
<sequence>MAQILCHLKTQNLPFGGQIYAAKFILSWNFTPSTLGFRRSNLTPRPINLKFNPLSKVKTPVRKIRV</sequence>
<evidence type="ECO:0000313" key="1">
    <source>
        <dbReference type="EMBL" id="MBC2883121.1"/>
    </source>
</evidence>
<proteinExistence type="predicted"/>
<reference evidence="1 2" key="1">
    <citation type="submission" date="2020-08" db="EMBL/GenBank/DDBJ databases">
        <title>Complete genome and description of Campylobacter massiliensis Marseille-Q3452 sp. nov.</title>
        <authorList>
            <person name="Antezack A."/>
        </authorList>
    </citation>
    <scope>NUCLEOTIDE SEQUENCE [LARGE SCALE GENOMIC DNA]</scope>
    <source>
        <strain evidence="1 2">Marseille-Q3452</strain>
    </source>
</reference>
<name>A0A842J617_9BACT</name>
<dbReference type="AlphaFoldDB" id="A0A842J617"/>
<dbReference type="EMBL" id="JACLZK010000002">
    <property type="protein sequence ID" value="MBC2883121.1"/>
    <property type="molecule type" value="Genomic_DNA"/>
</dbReference>
<comment type="caution">
    <text evidence="1">The sequence shown here is derived from an EMBL/GenBank/DDBJ whole genome shotgun (WGS) entry which is preliminary data.</text>
</comment>
<organism evidence="1 2">
    <name type="scientific">Campylobacter massiliensis</name>
    <dbReference type="NCBI Taxonomy" id="2762557"/>
    <lineage>
        <taxon>Bacteria</taxon>
        <taxon>Pseudomonadati</taxon>
        <taxon>Campylobacterota</taxon>
        <taxon>Epsilonproteobacteria</taxon>
        <taxon>Campylobacterales</taxon>
        <taxon>Campylobacteraceae</taxon>
        <taxon>Campylobacter</taxon>
    </lineage>
</organism>
<keyword evidence="2" id="KW-1185">Reference proteome</keyword>
<gene>
    <name evidence="1" type="ORF">H7R39_07615</name>
</gene>
<dbReference type="Proteomes" id="UP000552683">
    <property type="component" value="Unassembled WGS sequence"/>
</dbReference>